<dbReference type="Proteomes" id="UP001482620">
    <property type="component" value="Unassembled WGS sequence"/>
</dbReference>
<evidence type="ECO:0000313" key="2">
    <source>
        <dbReference type="Proteomes" id="UP001482620"/>
    </source>
</evidence>
<evidence type="ECO:0000313" key="1">
    <source>
        <dbReference type="EMBL" id="MEQ2227979.1"/>
    </source>
</evidence>
<protein>
    <submittedName>
        <fullName evidence="1">Uncharacterized protein</fullName>
    </submittedName>
</protein>
<name>A0ABV0T572_9TELE</name>
<comment type="caution">
    <text evidence="1">The sequence shown here is derived from an EMBL/GenBank/DDBJ whole genome shotgun (WGS) entry which is preliminary data.</text>
</comment>
<proteinExistence type="predicted"/>
<accession>A0ABV0T572</accession>
<organism evidence="1 2">
    <name type="scientific">Ilyodon furcidens</name>
    <name type="common">goldbreast splitfin</name>
    <dbReference type="NCBI Taxonomy" id="33524"/>
    <lineage>
        <taxon>Eukaryota</taxon>
        <taxon>Metazoa</taxon>
        <taxon>Chordata</taxon>
        <taxon>Craniata</taxon>
        <taxon>Vertebrata</taxon>
        <taxon>Euteleostomi</taxon>
        <taxon>Actinopterygii</taxon>
        <taxon>Neopterygii</taxon>
        <taxon>Teleostei</taxon>
        <taxon>Neoteleostei</taxon>
        <taxon>Acanthomorphata</taxon>
        <taxon>Ovalentaria</taxon>
        <taxon>Atherinomorphae</taxon>
        <taxon>Cyprinodontiformes</taxon>
        <taxon>Goodeidae</taxon>
        <taxon>Ilyodon</taxon>
    </lineage>
</organism>
<dbReference type="EMBL" id="JAHRIQ010023379">
    <property type="protein sequence ID" value="MEQ2227979.1"/>
    <property type="molecule type" value="Genomic_DNA"/>
</dbReference>
<sequence length="99" mass="11165">MSVGFSDAFLSGLQVKNGTADPPLFSLLFPPADTELWEPFKATKSSHQARQPMDRLFRCSILLQQTEDSRSCRNDPPLRWVCFDRLCCSVTELCASLTH</sequence>
<reference evidence="1 2" key="1">
    <citation type="submission" date="2021-06" db="EMBL/GenBank/DDBJ databases">
        <authorList>
            <person name="Palmer J.M."/>
        </authorList>
    </citation>
    <scope>NUCLEOTIDE SEQUENCE [LARGE SCALE GENOMIC DNA]</scope>
    <source>
        <strain evidence="2">if_2019</strain>
        <tissue evidence="1">Muscle</tissue>
    </source>
</reference>
<gene>
    <name evidence="1" type="ORF">ILYODFUR_003923</name>
</gene>
<keyword evidence="2" id="KW-1185">Reference proteome</keyword>